<dbReference type="PROSITE" id="PS51007">
    <property type="entry name" value="CYTC"/>
    <property type="match status" value="1"/>
</dbReference>
<evidence type="ECO:0000313" key="11">
    <source>
        <dbReference type="EMBL" id="MBD8524599.1"/>
    </source>
</evidence>
<dbReference type="InterPro" id="IPR004852">
    <property type="entry name" value="Di-haem_cyt_c_peroxidsae"/>
</dbReference>
<evidence type="ECO:0000256" key="8">
    <source>
        <dbReference type="SAM" id="MobiDB-lite"/>
    </source>
</evidence>
<evidence type="ECO:0000256" key="9">
    <source>
        <dbReference type="SAM" id="SignalP"/>
    </source>
</evidence>
<gene>
    <name evidence="11" type="ORF">IFO71_02490</name>
</gene>
<comment type="caution">
    <text evidence="11">The sequence shown here is derived from an EMBL/GenBank/DDBJ whole genome shotgun (WGS) entry which is preliminary data.</text>
</comment>
<feature type="signal peptide" evidence="9">
    <location>
        <begin position="1"/>
        <end position="21"/>
    </location>
</feature>
<dbReference type="InterPro" id="IPR036909">
    <property type="entry name" value="Cyt_c-like_dom_sf"/>
</dbReference>
<keyword evidence="2 7" id="KW-0349">Heme</keyword>
<proteinExistence type="predicted"/>
<evidence type="ECO:0000256" key="5">
    <source>
        <dbReference type="ARBA" id="ARBA00023002"/>
    </source>
</evidence>
<evidence type="ECO:0000259" key="10">
    <source>
        <dbReference type="PROSITE" id="PS51007"/>
    </source>
</evidence>
<dbReference type="Pfam" id="PF03150">
    <property type="entry name" value="CCP_MauG"/>
    <property type="match status" value="1"/>
</dbReference>
<keyword evidence="3 7" id="KW-0479">Metal-binding</keyword>
<feature type="domain" description="Cytochrome c" evidence="10">
    <location>
        <begin position="281"/>
        <end position="402"/>
    </location>
</feature>
<feature type="region of interest" description="Disordered" evidence="8">
    <location>
        <begin position="21"/>
        <end position="46"/>
    </location>
</feature>
<dbReference type="GO" id="GO:0004130">
    <property type="term" value="F:cytochrome-c peroxidase activity"/>
    <property type="evidence" value="ECO:0007669"/>
    <property type="project" value="TreeGrafter"/>
</dbReference>
<evidence type="ECO:0000256" key="6">
    <source>
        <dbReference type="ARBA" id="ARBA00023004"/>
    </source>
</evidence>
<dbReference type="PANTHER" id="PTHR30600:SF10">
    <property type="entry name" value="BLL6722 PROTEIN"/>
    <property type="match status" value="1"/>
</dbReference>
<dbReference type="EMBL" id="JACYTR010000003">
    <property type="protein sequence ID" value="MBD8524599.1"/>
    <property type="molecule type" value="Genomic_DNA"/>
</dbReference>
<keyword evidence="6 7" id="KW-0408">Iron</keyword>
<reference evidence="11 12" key="1">
    <citation type="submission" date="2020-09" db="EMBL/GenBank/DDBJ databases">
        <title>Pseudoxanthomonas sp. CAU 1598 isolated from sand of Yaerae Beach.</title>
        <authorList>
            <person name="Kim W."/>
        </authorList>
    </citation>
    <scope>NUCLEOTIDE SEQUENCE [LARGE SCALE GENOMIC DNA]</scope>
    <source>
        <strain evidence="11 12">CAU 1598</strain>
    </source>
</reference>
<feature type="chain" id="PRO_5043811727" description="Cytochrome c domain-containing protein" evidence="9">
    <location>
        <begin position="22"/>
        <end position="563"/>
    </location>
</feature>
<dbReference type="InterPro" id="IPR051395">
    <property type="entry name" value="Cytochrome_c_Peroxidase/MauG"/>
</dbReference>
<protein>
    <recommendedName>
        <fullName evidence="10">Cytochrome c domain-containing protein</fullName>
    </recommendedName>
</protein>
<sequence>MSGSKHAVALMGLLLSGLVAAQAPPPGGPPPPPNTALGEPQAPSENPLTEAKIRLGGILFWDEQISLTQTVACGTCHRAFSGGGDPRPIVDADGNRNPGADGVFATADDVLGSAGVPAHEAQGLYLQDPTFGTANQVGGRNSPSAVNAGFTETLFWDGRAGSTLLDPNGGATLIADGAALENQALGPIVNSAEMARLGGTLADIEARIAAVTPLALATDVPADWQSFIAGRDYAALFNEAFGSSDITAARFAMAVASYERTLNANQTPFDAEASGTPSLTTQERAGRQVFDQAGCRRCHGGALFSDDNFHYIGVRAQNADPGRFAVTGNNAHRGAMRTPGLRNVELSAPYMADGRFATLEEVVEFYDRGADFTAPNLAPQIDPLNLSTQQKANLVAFLKRPLTDPRSAAESGPFARPTLFTESTNVPVEVAPGQAGPLSALAPTLRAQEPAIASGREFTIALEGARPGATAWAVVDSSDPSSLVAPEGNSLFGDQTFSIDSNGIGSINLALGGHQNQLGIDLYLRVYVEEQPELGNAGYALSPAVRFRLLDVPLPPVFRGGFE</sequence>
<dbReference type="PANTHER" id="PTHR30600">
    <property type="entry name" value="CYTOCHROME C PEROXIDASE-RELATED"/>
    <property type="match status" value="1"/>
</dbReference>
<comment type="subcellular location">
    <subcellularLocation>
        <location evidence="1">Cell envelope</location>
    </subcellularLocation>
</comment>
<evidence type="ECO:0000313" key="12">
    <source>
        <dbReference type="Proteomes" id="UP000613768"/>
    </source>
</evidence>
<feature type="compositionally biased region" description="Pro residues" evidence="8">
    <location>
        <begin position="23"/>
        <end position="34"/>
    </location>
</feature>
<dbReference type="GO" id="GO:0009055">
    <property type="term" value="F:electron transfer activity"/>
    <property type="evidence" value="ECO:0007669"/>
    <property type="project" value="InterPro"/>
</dbReference>
<dbReference type="InterPro" id="IPR009056">
    <property type="entry name" value="Cyt_c-like_dom"/>
</dbReference>
<keyword evidence="12" id="KW-1185">Reference proteome</keyword>
<evidence type="ECO:0000256" key="2">
    <source>
        <dbReference type="ARBA" id="ARBA00022617"/>
    </source>
</evidence>
<evidence type="ECO:0000256" key="3">
    <source>
        <dbReference type="ARBA" id="ARBA00022723"/>
    </source>
</evidence>
<evidence type="ECO:0000256" key="4">
    <source>
        <dbReference type="ARBA" id="ARBA00022729"/>
    </source>
</evidence>
<dbReference type="Gene3D" id="1.10.760.10">
    <property type="entry name" value="Cytochrome c-like domain"/>
    <property type="match status" value="2"/>
</dbReference>
<dbReference type="GO" id="GO:0030313">
    <property type="term" value="C:cell envelope"/>
    <property type="evidence" value="ECO:0007669"/>
    <property type="project" value="UniProtKB-SubCell"/>
</dbReference>
<dbReference type="GO" id="GO:0020037">
    <property type="term" value="F:heme binding"/>
    <property type="evidence" value="ECO:0007669"/>
    <property type="project" value="InterPro"/>
</dbReference>
<dbReference type="SUPFAM" id="SSF46626">
    <property type="entry name" value="Cytochrome c"/>
    <property type="match status" value="2"/>
</dbReference>
<dbReference type="Proteomes" id="UP000613768">
    <property type="component" value="Unassembled WGS sequence"/>
</dbReference>
<dbReference type="RefSeq" id="WP_192027945.1">
    <property type="nucleotide sequence ID" value="NZ_JACYTR010000003.1"/>
</dbReference>
<evidence type="ECO:0000256" key="1">
    <source>
        <dbReference type="ARBA" id="ARBA00004196"/>
    </source>
</evidence>
<accession>A0AAW3ZGA0</accession>
<keyword evidence="5" id="KW-0560">Oxidoreductase</keyword>
<dbReference type="AlphaFoldDB" id="A0AAW3ZGA0"/>
<name>A0AAW3ZGA0_9GAMM</name>
<dbReference type="GO" id="GO:0046872">
    <property type="term" value="F:metal ion binding"/>
    <property type="evidence" value="ECO:0007669"/>
    <property type="project" value="UniProtKB-KW"/>
</dbReference>
<evidence type="ECO:0000256" key="7">
    <source>
        <dbReference type="PROSITE-ProRule" id="PRU00433"/>
    </source>
</evidence>
<organism evidence="11 12">
    <name type="scientific">Pseudomarimonas arenosa</name>
    <dbReference type="NCBI Taxonomy" id="2774145"/>
    <lineage>
        <taxon>Bacteria</taxon>
        <taxon>Pseudomonadati</taxon>
        <taxon>Pseudomonadota</taxon>
        <taxon>Gammaproteobacteria</taxon>
        <taxon>Lysobacterales</taxon>
        <taxon>Lysobacteraceae</taxon>
        <taxon>Pseudomarimonas</taxon>
    </lineage>
</organism>
<keyword evidence="4 9" id="KW-0732">Signal</keyword>